<evidence type="ECO:0000256" key="1">
    <source>
        <dbReference type="ARBA" id="ARBA00022679"/>
    </source>
</evidence>
<evidence type="ECO:0000259" key="2">
    <source>
        <dbReference type="PROSITE" id="PS51099"/>
    </source>
</evidence>
<dbReference type="eggNOG" id="COG3414">
    <property type="taxonomic scope" value="Bacteria"/>
</dbReference>
<dbReference type="Pfam" id="PF02302">
    <property type="entry name" value="PTS_IIB"/>
    <property type="match status" value="1"/>
</dbReference>
<dbReference type="Proteomes" id="UP000006851">
    <property type="component" value="Chromosome"/>
</dbReference>
<feature type="domain" description="PTS EIIB type-2" evidence="2">
    <location>
        <begin position="2"/>
        <end position="96"/>
    </location>
</feature>
<evidence type="ECO:0000313" key="4">
    <source>
        <dbReference type="Proteomes" id="UP000006851"/>
    </source>
</evidence>
<dbReference type="EMBL" id="CP002628">
    <property type="protein sequence ID" value="AEB06239.1"/>
    <property type="molecule type" value="Genomic_DNA"/>
</dbReference>
<keyword evidence="4" id="KW-1185">Reference proteome</keyword>
<dbReference type="PROSITE" id="PS51257">
    <property type="entry name" value="PROKAR_LIPOPROTEIN"/>
    <property type="match status" value="1"/>
</dbReference>
<sequence>MVRILTVCGNGLGSSFACQMAIESVLKKLDVSCKLDHDGVSSVAGTARNFDMIVAAENFKTQIERYDTGLPCVYLKRLVDKHEIEEKLVAVLKEMGEL</sequence>
<reference evidence="4" key="1">
    <citation type="journal article" date="2013" name="Stand. Genomic Sci.">
        <title>Complete genome sequence of Coriobacterium glomerans type strain (PW2(T)) from the midgut of Pyrrhocoris apterus L. (red soldier bug).</title>
        <authorList>
            <person name="Stackebrandt E."/>
            <person name="Zeytun A."/>
            <person name="Lapidus A."/>
            <person name="Nolan M."/>
            <person name="Lucas S."/>
            <person name="Hammon N."/>
            <person name="Deshpande S."/>
            <person name="Cheng J.F."/>
            <person name="Tapia R."/>
            <person name="Goodwin L.A."/>
            <person name="Pitluck S."/>
            <person name="Liolios K."/>
            <person name="Pagani I."/>
            <person name="Ivanova N."/>
            <person name="Mavromatis K."/>
            <person name="Mikhailova N."/>
            <person name="Huntemann M."/>
            <person name="Pati A."/>
            <person name="Chen A."/>
            <person name="Palaniappan K."/>
            <person name="Chang Y.J."/>
            <person name="Land M."/>
            <person name="Hauser L."/>
            <person name="Rohde M."/>
            <person name="Pukall R."/>
            <person name="Goker M."/>
            <person name="Detter J.C."/>
            <person name="Woyke T."/>
            <person name="Bristow J."/>
            <person name="Eisen J.A."/>
            <person name="Markowitz V."/>
            <person name="Hugenholtz P."/>
            <person name="Kyrpides N.C."/>
            <person name="Klenk H.P."/>
        </authorList>
    </citation>
    <scope>NUCLEOTIDE SEQUENCE</scope>
    <source>
        <strain evidence="4">ATCC 49209 / DSM 20642 / JCM 10262 / PW2</strain>
    </source>
</reference>
<dbReference type="GO" id="GO:0008982">
    <property type="term" value="F:protein-N(PI)-phosphohistidine-sugar phosphotransferase activity"/>
    <property type="evidence" value="ECO:0007669"/>
    <property type="project" value="InterPro"/>
</dbReference>
<dbReference type="PROSITE" id="PS51099">
    <property type="entry name" value="PTS_EIIB_TYPE_2"/>
    <property type="match status" value="1"/>
</dbReference>
<dbReference type="Gene3D" id="3.40.50.2300">
    <property type="match status" value="1"/>
</dbReference>
<accession>F2N9Y4</accession>
<dbReference type="InterPro" id="IPR003501">
    <property type="entry name" value="PTS_EIIB_2/3"/>
</dbReference>
<dbReference type="AlphaFoldDB" id="F2N9Y4"/>
<gene>
    <name evidence="3" type="ordered locus">Corgl_0112</name>
</gene>
<dbReference type="InterPro" id="IPR013011">
    <property type="entry name" value="PTS_EIIB_2"/>
</dbReference>
<dbReference type="SUPFAM" id="SSF52794">
    <property type="entry name" value="PTS system IIB component-like"/>
    <property type="match status" value="1"/>
</dbReference>
<dbReference type="InterPro" id="IPR036095">
    <property type="entry name" value="PTS_EIIB-like_sf"/>
</dbReference>
<evidence type="ECO:0000313" key="3">
    <source>
        <dbReference type="EMBL" id="AEB06239.1"/>
    </source>
</evidence>
<dbReference type="CDD" id="cd05563">
    <property type="entry name" value="PTS_IIB_ascorbate"/>
    <property type="match status" value="1"/>
</dbReference>
<dbReference type="OrthoDB" id="6603449at2"/>
<dbReference type="GO" id="GO:0009401">
    <property type="term" value="P:phosphoenolpyruvate-dependent sugar phosphotransferase system"/>
    <property type="evidence" value="ECO:0007669"/>
    <property type="project" value="InterPro"/>
</dbReference>
<proteinExistence type="predicted"/>
<protein>
    <submittedName>
        <fullName evidence="3">Phosphotransferase system lactose/cellobiose-specific IIB subunit</fullName>
    </submittedName>
</protein>
<organism evidence="3 4">
    <name type="scientific">Coriobacterium glomerans (strain ATCC 49209 / DSM 20642 / JCM 10262 / PW2)</name>
    <dbReference type="NCBI Taxonomy" id="700015"/>
    <lineage>
        <taxon>Bacteria</taxon>
        <taxon>Bacillati</taxon>
        <taxon>Actinomycetota</taxon>
        <taxon>Coriobacteriia</taxon>
        <taxon>Coriobacteriales</taxon>
        <taxon>Coriobacteriaceae</taxon>
        <taxon>Coriobacterium</taxon>
    </lineage>
</organism>
<keyword evidence="1" id="KW-0808">Transferase</keyword>
<dbReference type="STRING" id="700015.Corgl_0112"/>
<name>F2N9Y4_CORGP</name>
<dbReference type="RefSeq" id="WP_013707982.1">
    <property type="nucleotide sequence ID" value="NC_015389.1"/>
</dbReference>
<dbReference type="HOGENOM" id="CLU_159248_0_2_11"/>
<dbReference type="KEGG" id="cgo:Corgl_0112"/>